<dbReference type="PROSITE" id="PS00107">
    <property type="entry name" value="PROTEIN_KINASE_ATP"/>
    <property type="match status" value="1"/>
</dbReference>
<dbReference type="PROSITE" id="PS50011">
    <property type="entry name" value="PROTEIN_KINASE_DOM"/>
    <property type="match status" value="1"/>
</dbReference>
<evidence type="ECO:0000313" key="7">
    <source>
        <dbReference type="Proteomes" id="UP000295431"/>
    </source>
</evidence>
<dbReference type="Pfam" id="PF00069">
    <property type="entry name" value="Pkinase"/>
    <property type="match status" value="1"/>
</dbReference>
<keyword evidence="6" id="KW-0723">Serine/threonine-protein kinase</keyword>
<evidence type="ECO:0000256" key="2">
    <source>
        <dbReference type="ARBA" id="ARBA00022840"/>
    </source>
</evidence>
<dbReference type="SUPFAM" id="SSF56112">
    <property type="entry name" value="Protein kinase-like (PK-like)"/>
    <property type="match status" value="1"/>
</dbReference>
<feature type="region of interest" description="Disordered" evidence="4">
    <location>
        <begin position="250"/>
        <end position="287"/>
    </location>
</feature>
<feature type="binding site" evidence="3">
    <location>
        <position position="36"/>
    </location>
    <ligand>
        <name>ATP</name>
        <dbReference type="ChEBI" id="CHEBI:30616"/>
    </ligand>
</feature>
<evidence type="ECO:0000256" key="3">
    <source>
        <dbReference type="PROSITE-ProRule" id="PRU10141"/>
    </source>
</evidence>
<organism evidence="6 7">
    <name type="scientific">Actinomadura bangladeshensis</name>
    <dbReference type="NCBI Taxonomy" id="453573"/>
    <lineage>
        <taxon>Bacteria</taxon>
        <taxon>Bacillati</taxon>
        <taxon>Actinomycetota</taxon>
        <taxon>Actinomycetes</taxon>
        <taxon>Streptosporangiales</taxon>
        <taxon>Thermomonosporaceae</taxon>
        <taxon>Actinomadura</taxon>
    </lineage>
</organism>
<dbReference type="GO" id="GO:0005524">
    <property type="term" value="F:ATP binding"/>
    <property type="evidence" value="ECO:0007669"/>
    <property type="project" value="UniProtKB-UniRule"/>
</dbReference>
<keyword evidence="7" id="KW-1185">Reference proteome</keyword>
<dbReference type="GO" id="GO:0004674">
    <property type="term" value="F:protein serine/threonine kinase activity"/>
    <property type="evidence" value="ECO:0007669"/>
    <property type="project" value="UniProtKB-KW"/>
</dbReference>
<dbReference type="EMBL" id="SMJW01000255">
    <property type="protein sequence ID" value="TDC06897.1"/>
    <property type="molecule type" value="Genomic_DNA"/>
</dbReference>
<keyword evidence="6" id="KW-0418">Kinase</keyword>
<proteinExistence type="predicted"/>
<dbReference type="InterPro" id="IPR008271">
    <property type="entry name" value="Ser/Thr_kinase_AS"/>
</dbReference>
<protein>
    <submittedName>
        <fullName evidence="6">Serine/threonine protein kinase</fullName>
    </submittedName>
</protein>
<evidence type="ECO:0000256" key="1">
    <source>
        <dbReference type="ARBA" id="ARBA00022741"/>
    </source>
</evidence>
<evidence type="ECO:0000256" key="4">
    <source>
        <dbReference type="SAM" id="MobiDB-lite"/>
    </source>
</evidence>
<keyword evidence="6" id="KW-0808">Transferase</keyword>
<dbReference type="Gene3D" id="1.10.510.10">
    <property type="entry name" value="Transferase(Phosphotransferase) domain 1"/>
    <property type="match status" value="1"/>
</dbReference>
<feature type="domain" description="Protein kinase" evidence="5">
    <location>
        <begin position="9"/>
        <end position="262"/>
    </location>
</feature>
<keyword evidence="2 3" id="KW-0067">ATP-binding</keyword>
<keyword evidence="1 3" id="KW-0547">Nucleotide-binding</keyword>
<dbReference type="AlphaFoldDB" id="A0A4R4NHM4"/>
<accession>A0A4R4NHM4</accession>
<reference evidence="6 7" key="1">
    <citation type="submission" date="2019-03" db="EMBL/GenBank/DDBJ databases">
        <title>Draft genome sequences of novel Actinobacteria.</title>
        <authorList>
            <person name="Sahin N."/>
            <person name="Ay H."/>
            <person name="Saygin H."/>
        </authorList>
    </citation>
    <scope>NUCLEOTIDE SEQUENCE [LARGE SCALE GENOMIC DNA]</scope>
    <source>
        <strain evidence="6 7">DSM 45347</strain>
    </source>
</reference>
<dbReference type="PANTHER" id="PTHR44329:SF214">
    <property type="entry name" value="PROTEIN KINASE DOMAIN-CONTAINING PROTEIN"/>
    <property type="match status" value="1"/>
</dbReference>
<feature type="compositionally biased region" description="Basic and acidic residues" evidence="4">
    <location>
        <begin position="268"/>
        <end position="287"/>
    </location>
</feature>
<dbReference type="CDD" id="cd14014">
    <property type="entry name" value="STKc_PknB_like"/>
    <property type="match status" value="1"/>
</dbReference>
<dbReference type="Proteomes" id="UP000295431">
    <property type="component" value="Unassembled WGS sequence"/>
</dbReference>
<dbReference type="SMART" id="SM00220">
    <property type="entry name" value="S_TKc"/>
    <property type="match status" value="1"/>
</dbReference>
<sequence>MRIWPDSEWELGEVIGEGGFGRVHLVRSGARECAAKLIPKAPGAEREMLFADVADAPNVVSIIDSGETADHWVLVMPLAETSLRRHLEDAGGKLSVPAAVPILADIATALAALAGRVVHRDLKPENVLLLDGRWCLADFGIARYAEATTAADTKKHQGTALYVAPERWREERATSAADVYSLGVLAYELLSGTPPFVGREVHEIREQHLHRVPPPLHDSPVALATLVEECLLKAPAARPAAADIGERLRRLSPTTTPGHRRLQNANRAEVRRVGELSRDESRERSAAERRADLVAAARTKMARCAASLQEAILGSAPSTRLLTTAAGQATLRLGEAQLSVGPPAEAGSDPWDGWPHPSFTVIAYATITLSCPPDRSGYVGRSHSLWYCDAQQASPFGWYETAFAFSAPDRRQGGTAPVGLPPGDRTARALWGGISEYRVAWRFRRMEPGDLDEFTDRWAGWLADASLGRLERPRYVPLDDWRP</sequence>
<dbReference type="InterPro" id="IPR011009">
    <property type="entry name" value="Kinase-like_dom_sf"/>
</dbReference>
<evidence type="ECO:0000259" key="5">
    <source>
        <dbReference type="PROSITE" id="PS50011"/>
    </source>
</evidence>
<comment type="caution">
    <text evidence="6">The sequence shown here is derived from an EMBL/GenBank/DDBJ whole genome shotgun (WGS) entry which is preliminary data.</text>
</comment>
<dbReference type="PROSITE" id="PS00108">
    <property type="entry name" value="PROTEIN_KINASE_ST"/>
    <property type="match status" value="1"/>
</dbReference>
<gene>
    <name evidence="6" type="ORF">E1284_33150</name>
</gene>
<dbReference type="InterPro" id="IPR051681">
    <property type="entry name" value="Ser/Thr_Kinases-Pseudokinases"/>
</dbReference>
<dbReference type="PANTHER" id="PTHR44329">
    <property type="entry name" value="SERINE/THREONINE-PROTEIN KINASE TNNI3K-RELATED"/>
    <property type="match status" value="1"/>
</dbReference>
<name>A0A4R4NHM4_9ACTN</name>
<dbReference type="OrthoDB" id="5241055at2"/>
<dbReference type="InterPro" id="IPR017441">
    <property type="entry name" value="Protein_kinase_ATP_BS"/>
</dbReference>
<dbReference type="InterPro" id="IPR000719">
    <property type="entry name" value="Prot_kinase_dom"/>
</dbReference>
<evidence type="ECO:0000313" key="6">
    <source>
        <dbReference type="EMBL" id="TDC06897.1"/>
    </source>
</evidence>